<dbReference type="SUPFAM" id="SSF100950">
    <property type="entry name" value="NagB/RpiA/CoA transferase-like"/>
    <property type="match status" value="1"/>
</dbReference>
<dbReference type="InterPro" id="IPR003741">
    <property type="entry name" value="LUD_dom"/>
</dbReference>
<organism evidence="3 4">
    <name type="scientific">Gracilibacillus oryzae</name>
    <dbReference type="NCBI Taxonomy" id="1672701"/>
    <lineage>
        <taxon>Bacteria</taxon>
        <taxon>Bacillati</taxon>
        <taxon>Bacillota</taxon>
        <taxon>Bacilli</taxon>
        <taxon>Bacillales</taxon>
        <taxon>Bacillaceae</taxon>
        <taxon>Gracilibacillus</taxon>
    </lineage>
</organism>
<proteinExistence type="inferred from homology"/>
<dbReference type="InterPro" id="IPR037171">
    <property type="entry name" value="NagB/RpiA_transferase-like"/>
</dbReference>
<dbReference type="AlphaFoldDB" id="A0A7C8GVW8"/>
<dbReference type="RefSeq" id="WP_153401791.1">
    <property type="nucleotide sequence ID" value="NZ_ML762425.1"/>
</dbReference>
<reference evidence="3 4" key="1">
    <citation type="submission" date="2019-10" db="EMBL/GenBank/DDBJ databases">
        <title>Gracilibacillus sp. nov. isolated from rice seeds.</title>
        <authorList>
            <person name="He S."/>
        </authorList>
    </citation>
    <scope>NUCLEOTIDE SEQUENCE [LARGE SCALE GENOMIC DNA]</scope>
    <source>
        <strain evidence="3 4">TD8</strain>
    </source>
</reference>
<dbReference type="OrthoDB" id="9794157at2"/>
<comment type="function">
    <text evidence="1">Is involved in L-lactate degradation and allows cells to grow with lactate as the sole carbon source.</text>
</comment>
<dbReference type="Gene3D" id="3.40.50.10420">
    <property type="entry name" value="NagB/RpiA/CoA transferase-like"/>
    <property type="match status" value="1"/>
</dbReference>
<dbReference type="PANTHER" id="PTHR43682:SF1">
    <property type="entry name" value="LACTATE UTILIZATION PROTEIN C"/>
    <property type="match status" value="1"/>
</dbReference>
<name>A0A7C8GVW8_9BACI</name>
<evidence type="ECO:0000256" key="1">
    <source>
        <dbReference type="HAMAP-Rule" id="MF_02104"/>
    </source>
</evidence>
<dbReference type="HAMAP" id="MF_02104">
    <property type="entry name" value="LutC"/>
    <property type="match status" value="1"/>
</dbReference>
<comment type="caution">
    <text evidence="3">The sequence shown here is derived from an EMBL/GenBank/DDBJ whole genome shotgun (WGS) entry which is preliminary data.</text>
</comment>
<comment type="similarity">
    <text evidence="1">Belongs to the LutC/YkgG family.</text>
</comment>
<evidence type="ECO:0000259" key="2">
    <source>
        <dbReference type="Pfam" id="PF02589"/>
    </source>
</evidence>
<dbReference type="Proteomes" id="UP000480246">
    <property type="component" value="Unassembled WGS sequence"/>
</dbReference>
<gene>
    <name evidence="1" type="primary">lutC</name>
    <name evidence="3" type="ORF">F9U64_04405</name>
</gene>
<accession>A0A7C8GVW8</accession>
<feature type="domain" description="LUD" evidence="2">
    <location>
        <begin position="52"/>
        <end position="235"/>
    </location>
</feature>
<dbReference type="GO" id="GO:0006089">
    <property type="term" value="P:lactate metabolic process"/>
    <property type="evidence" value="ECO:0007669"/>
    <property type="project" value="UniProtKB-UniRule"/>
</dbReference>
<dbReference type="EMBL" id="WEID01000016">
    <property type="protein sequence ID" value="KAB8138520.1"/>
    <property type="molecule type" value="Genomic_DNA"/>
</dbReference>
<dbReference type="PANTHER" id="PTHR43682">
    <property type="entry name" value="LACTATE UTILIZATION PROTEIN C"/>
    <property type="match status" value="1"/>
</dbReference>
<protein>
    <recommendedName>
        <fullName evidence="1">Lactate utilization protein C</fullName>
    </recommendedName>
</protein>
<keyword evidence="4" id="KW-1185">Reference proteome</keyword>
<dbReference type="Pfam" id="PF02589">
    <property type="entry name" value="LUD_dom"/>
    <property type="match status" value="1"/>
</dbReference>
<sequence length="238" mass="26765">MKGKIINRERFLTNVSSKIGGLTPEKSIEKPEWTVNPQHNVLKDFTQDQLVDVLKEQCQHIHTDFFQTTSDRLKDTLNDVLAQYATKSFIYSADERFQTYHLDDFFQSSVNEKRAIMEWDPEDRETSVSFAEKADAGITFSDMTLAESGTIVLFNGKGQGRSVSLLPRDYIAIVPKSTIVPRMTQATQYIHELVKTGKNIASCVNFITGPSNSADIEMNLVVGVHGPIQAAYIIVEDK</sequence>
<evidence type="ECO:0000313" key="3">
    <source>
        <dbReference type="EMBL" id="KAB8138520.1"/>
    </source>
</evidence>
<dbReference type="InterPro" id="IPR022823">
    <property type="entry name" value="LutC"/>
</dbReference>
<evidence type="ECO:0000313" key="4">
    <source>
        <dbReference type="Proteomes" id="UP000480246"/>
    </source>
</evidence>
<dbReference type="InterPro" id="IPR024185">
    <property type="entry name" value="FTHF_cligase-like_sf"/>
</dbReference>